<dbReference type="Proteomes" id="UP000000305">
    <property type="component" value="Unassembled WGS sequence"/>
</dbReference>
<accession>E9I5M7</accession>
<evidence type="ECO:0000256" key="1">
    <source>
        <dbReference type="SAM" id="MobiDB-lite"/>
    </source>
</evidence>
<gene>
    <name evidence="2" type="ORF">DAPPUDRAFT_123262</name>
</gene>
<dbReference type="InterPro" id="IPR056908">
    <property type="entry name" value="Gp80-like"/>
</dbReference>
<dbReference type="KEGG" id="dpx:DAPPUDRAFT_123262"/>
<sequence>MTSVASATDARLDVGVSSSTQGFITGASVSSVGLRRASAASGSVTYGALMLDVNGLTPMPAEYVAPADVESNATEVDVLAKVFKATALPWDAASNLEIHLHTADPGEAGTSSTSEATYTSYAAAVVARTGSAWAGTNPVSNAALIQFPQCTGGSNTITHLSITPQSSTQILYSGALSASLTVTNLIQPQIGIARPQSYVRLLDKRLLGGHYDVRWSARATVLRLGSAGVCADGPLHSRWLGPWTHRGSAQEVPEAHGHDLSRLQRQRAHPRRAGLRALR</sequence>
<name>E9I5M7_DAPPU</name>
<reference evidence="2 3" key="1">
    <citation type="journal article" date="2011" name="Science">
        <title>The ecoresponsive genome of Daphnia pulex.</title>
        <authorList>
            <person name="Colbourne J.K."/>
            <person name="Pfrender M.E."/>
            <person name="Gilbert D."/>
            <person name="Thomas W.K."/>
            <person name="Tucker A."/>
            <person name="Oakley T.H."/>
            <person name="Tokishita S."/>
            <person name="Aerts A."/>
            <person name="Arnold G.J."/>
            <person name="Basu M.K."/>
            <person name="Bauer D.J."/>
            <person name="Caceres C.E."/>
            <person name="Carmel L."/>
            <person name="Casola C."/>
            <person name="Choi J.H."/>
            <person name="Detter J.C."/>
            <person name="Dong Q."/>
            <person name="Dusheyko S."/>
            <person name="Eads B.D."/>
            <person name="Frohlich T."/>
            <person name="Geiler-Samerotte K.A."/>
            <person name="Gerlach D."/>
            <person name="Hatcher P."/>
            <person name="Jogdeo S."/>
            <person name="Krijgsveld J."/>
            <person name="Kriventseva E.V."/>
            <person name="Kultz D."/>
            <person name="Laforsch C."/>
            <person name="Lindquist E."/>
            <person name="Lopez J."/>
            <person name="Manak J.R."/>
            <person name="Muller J."/>
            <person name="Pangilinan J."/>
            <person name="Patwardhan R.P."/>
            <person name="Pitluck S."/>
            <person name="Pritham E.J."/>
            <person name="Rechtsteiner A."/>
            <person name="Rho M."/>
            <person name="Rogozin I.B."/>
            <person name="Sakarya O."/>
            <person name="Salamov A."/>
            <person name="Schaack S."/>
            <person name="Shapiro H."/>
            <person name="Shiga Y."/>
            <person name="Skalitzky C."/>
            <person name="Smith Z."/>
            <person name="Souvorov A."/>
            <person name="Sung W."/>
            <person name="Tang Z."/>
            <person name="Tsuchiya D."/>
            <person name="Tu H."/>
            <person name="Vos H."/>
            <person name="Wang M."/>
            <person name="Wolf Y.I."/>
            <person name="Yamagata H."/>
            <person name="Yamada T."/>
            <person name="Ye Y."/>
            <person name="Shaw J.R."/>
            <person name="Andrews J."/>
            <person name="Crease T.J."/>
            <person name="Tang H."/>
            <person name="Lucas S.M."/>
            <person name="Robertson H.M."/>
            <person name="Bork P."/>
            <person name="Koonin E.V."/>
            <person name="Zdobnov E.M."/>
            <person name="Grigoriev I.V."/>
            <person name="Lynch M."/>
            <person name="Boore J.L."/>
        </authorList>
    </citation>
    <scope>NUCLEOTIDE SEQUENCE [LARGE SCALE GENOMIC DNA]</scope>
</reference>
<feature type="region of interest" description="Disordered" evidence="1">
    <location>
        <begin position="247"/>
        <end position="279"/>
    </location>
</feature>
<dbReference type="HOGENOM" id="CLU_998408_0_0_1"/>
<feature type="compositionally biased region" description="Basic and acidic residues" evidence="1">
    <location>
        <begin position="253"/>
        <end position="262"/>
    </location>
</feature>
<dbReference type="InParanoid" id="E9I5M7"/>
<dbReference type="EMBL" id="GL735741">
    <property type="protein sequence ID" value="EFX60703.1"/>
    <property type="molecule type" value="Genomic_DNA"/>
</dbReference>
<dbReference type="AlphaFoldDB" id="E9I5M7"/>
<keyword evidence="3" id="KW-1185">Reference proteome</keyword>
<protein>
    <submittedName>
        <fullName evidence="2">Uncharacterized protein</fullName>
    </submittedName>
</protein>
<dbReference type="Pfam" id="PF23140">
    <property type="entry name" value="Gp80"/>
    <property type="match status" value="1"/>
</dbReference>
<proteinExistence type="predicted"/>
<evidence type="ECO:0000313" key="3">
    <source>
        <dbReference type="Proteomes" id="UP000000305"/>
    </source>
</evidence>
<organism evidence="2 3">
    <name type="scientific">Daphnia pulex</name>
    <name type="common">Water flea</name>
    <dbReference type="NCBI Taxonomy" id="6669"/>
    <lineage>
        <taxon>Eukaryota</taxon>
        <taxon>Metazoa</taxon>
        <taxon>Ecdysozoa</taxon>
        <taxon>Arthropoda</taxon>
        <taxon>Crustacea</taxon>
        <taxon>Branchiopoda</taxon>
        <taxon>Diplostraca</taxon>
        <taxon>Cladocera</taxon>
        <taxon>Anomopoda</taxon>
        <taxon>Daphniidae</taxon>
        <taxon>Daphnia</taxon>
    </lineage>
</organism>
<evidence type="ECO:0000313" key="2">
    <source>
        <dbReference type="EMBL" id="EFX60703.1"/>
    </source>
</evidence>
<feature type="compositionally biased region" description="Basic residues" evidence="1">
    <location>
        <begin position="264"/>
        <end position="279"/>
    </location>
</feature>